<feature type="region of interest" description="Disordered" evidence="7">
    <location>
        <begin position="255"/>
        <end position="312"/>
    </location>
</feature>
<dbReference type="PROSITE" id="PS50039">
    <property type="entry name" value="FORK_HEAD_3"/>
    <property type="match status" value="1"/>
</dbReference>
<organism evidence="9 10">
    <name type="scientific">Blastomyces percursus</name>
    <dbReference type="NCBI Taxonomy" id="1658174"/>
    <lineage>
        <taxon>Eukaryota</taxon>
        <taxon>Fungi</taxon>
        <taxon>Dikarya</taxon>
        <taxon>Ascomycota</taxon>
        <taxon>Pezizomycotina</taxon>
        <taxon>Eurotiomycetes</taxon>
        <taxon>Eurotiomycetidae</taxon>
        <taxon>Onygenales</taxon>
        <taxon>Ajellomycetaceae</taxon>
        <taxon>Blastomyces</taxon>
    </lineage>
</organism>
<accession>A0A1J9R286</accession>
<comment type="subcellular location">
    <subcellularLocation>
        <location evidence="1 6">Nucleus</location>
    </subcellularLocation>
</comment>
<dbReference type="STRING" id="1658174.A0A1J9R286"/>
<feature type="compositionally biased region" description="Polar residues" evidence="7">
    <location>
        <begin position="265"/>
        <end position="278"/>
    </location>
</feature>
<evidence type="ECO:0000256" key="2">
    <source>
        <dbReference type="ARBA" id="ARBA00023015"/>
    </source>
</evidence>
<dbReference type="CDD" id="cd20032">
    <property type="entry name" value="FH_FOXO"/>
    <property type="match status" value="1"/>
</dbReference>
<sequence>MSLLPPDNFRGQVPGAQQRDTPKQEPTHFFRNSEDYISCSTIEDWASTNRAGPVPYNQPDFQFNPWSVGSTQGHLLKASHTPRQNPYGFSISQPSDVPAMTISHPHTVQLKSVGSPHQQPESVAMSPAFSTLSYDSFQLGNSRSSPINVHPEYDGRRAYLEEEGNTDPPYSFLIYQALLSAPGGRLPLQEIYSWFEENTEKAKDQSSKGWKNSIRHNLSMNAGFECVKEGPKGKGAVSYWRLTPKAMKDGIQFTTRYRKPASQKKALSSESPTPQRQRPGTKGERSRLRFNTQARMNDTTPVSARSQVGGSRRISTAEVPSVLPVHVPSPAPVLVRPSVETFDPRHVVRCTDYSPTTPIFYGIAATQPDYFGVDINSPHYRDGQNYWSLAYASSISWPTDLPY</sequence>
<dbReference type="PRINTS" id="PR00053">
    <property type="entry name" value="FORKHEAD"/>
</dbReference>
<dbReference type="AlphaFoldDB" id="A0A1J9R286"/>
<dbReference type="PROSITE" id="PS00658">
    <property type="entry name" value="FORK_HEAD_2"/>
    <property type="match status" value="1"/>
</dbReference>
<dbReference type="GO" id="GO:0000978">
    <property type="term" value="F:RNA polymerase II cis-regulatory region sequence-specific DNA binding"/>
    <property type="evidence" value="ECO:0007669"/>
    <property type="project" value="TreeGrafter"/>
</dbReference>
<evidence type="ECO:0000259" key="8">
    <source>
        <dbReference type="PROSITE" id="PS50039"/>
    </source>
</evidence>
<feature type="region of interest" description="Disordered" evidence="7">
    <location>
        <begin position="1"/>
        <end position="27"/>
    </location>
</feature>
<feature type="DNA-binding region" description="Fork-head" evidence="6">
    <location>
        <begin position="167"/>
        <end position="261"/>
    </location>
</feature>
<evidence type="ECO:0000256" key="6">
    <source>
        <dbReference type="PROSITE-ProRule" id="PRU00089"/>
    </source>
</evidence>
<dbReference type="EMBL" id="LGTZ01001011">
    <property type="protein sequence ID" value="OJD22599.1"/>
    <property type="molecule type" value="Genomic_DNA"/>
</dbReference>
<dbReference type="Gene3D" id="1.10.10.10">
    <property type="entry name" value="Winged helix-like DNA-binding domain superfamily/Winged helix DNA-binding domain"/>
    <property type="match status" value="1"/>
</dbReference>
<evidence type="ECO:0000256" key="7">
    <source>
        <dbReference type="SAM" id="MobiDB-lite"/>
    </source>
</evidence>
<dbReference type="SMART" id="SM00339">
    <property type="entry name" value="FH"/>
    <property type="match status" value="1"/>
</dbReference>
<dbReference type="OrthoDB" id="5954824at2759"/>
<keyword evidence="10" id="KW-1185">Reference proteome</keyword>
<dbReference type="PANTHER" id="PTHR45881:SF5">
    <property type="entry name" value="FORK-HEAD DOMAIN-CONTAINING PROTEIN"/>
    <property type="match status" value="1"/>
</dbReference>
<gene>
    <name evidence="9" type="ORF">ACJ73_06053</name>
</gene>
<keyword evidence="3 6" id="KW-0238">DNA-binding</keyword>
<evidence type="ECO:0000256" key="5">
    <source>
        <dbReference type="ARBA" id="ARBA00023242"/>
    </source>
</evidence>
<evidence type="ECO:0000313" key="9">
    <source>
        <dbReference type="EMBL" id="OJD22599.1"/>
    </source>
</evidence>
<protein>
    <recommendedName>
        <fullName evidence="8">Fork-head domain-containing protein</fullName>
    </recommendedName>
</protein>
<dbReference type="InterPro" id="IPR030456">
    <property type="entry name" value="TF_fork_head_CS_2"/>
</dbReference>
<dbReference type="Proteomes" id="UP000242791">
    <property type="component" value="Unassembled WGS sequence"/>
</dbReference>
<dbReference type="SUPFAM" id="SSF46785">
    <property type="entry name" value="Winged helix' DNA-binding domain"/>
    <property type="match status" value="1"/>
</dbReference>
<keyword evidence="4" id="KW-0804">Transcription</keyword>
<evidence type="ECO:0000256" key="3">
    <source>
        <dbReference type="ARBA" id="ARBA00023125"/>
    </source>
</evidence>
<dbReference type="InterPro" id="IPR036388">
    <property type="entry name" value="WH-like_DNA-bd_sf"/>
</dbReference>
<evidence type="ECO:0000256" key="1">
    <source>
        <dbReference type="ARBA" id="ARBA00004123"/>
    </source>
</evidence>
<name>A0A1J9R286_9EURO</name>
<dbReference type="GO" id="GO:0005634">
    <property type="term" value="C:nucleus"/>
    <property type="evidence" value="ECO:0007669"/>
    <property type="project" value="UniProtKB-SubCell"/>
</dbReference>
<dbReference type="PANTHER" id="PTHR45881">
    <property type="entry name" value="CHECKPOINT SUPPRESSOR 1-LIKE, ISOFORM A-RELATED"/>
    <property type="match status" value="1"/>
</dbReference>
<feature type="compositionally biased region" description="Polar residues" evidence="7">
    <location>
        <begin position="289"/>
        <end position="309"/>
    </location>
</feature>
<dbReference type="InterPro" id="IPR036390">
    <property type="entry name" value="WH_DNA-bd_sf"/>
</dbReference>
<comment type="caution">
    <text evidence="9">The sequence shown here is derived from an EMBL/GenBank/DDBJ whole genome shotgun (WGS) entry which is preliminary data.</text>
</comment>
<evidence type="ECO:0000256" key="4">
    <source>
        <dbReference type="ARBA" id="ARBA00023163"/>
    </source>
</evidence>
<keyword evidence="5 6" id="KW-0539">Nucleus</keyword>
<dbReference type="Pfam" id="PF00250">
    <property type="entry name" value="Forkhead"/>
    <property type="match status" value="1"/>
</dbReference>
<evidence type="ECO:0000313" key="10">
    <source>
        <dbReference type="Proteomes" id="UP000242791"/>
    </source>
</evidence>
<dbReference type="InterPro" id="IPR001766">
    <property type="entry name" value="Fork_head_dom"/>
</dbReference>
<proteinExistence type="predicted"/>
<feature type="domain" description="Fork-head" evidence="8">
    <location>
        <begin position="167"/>
        <end position="261"/>
    </location>
</feature>
<dbReference type="VEuPathDB" id="FungiDB:ACJ73_06053"/>
<keyword evidence="2" id="KW-0805">Transcription regulation</keyword>
<dbReference type="GO" id="GO:0000981">
    <property type="term" value="F:DNA-binding transcription factor activity, RNA polymerase II-specific"/>
    <property type="evidence" value="ECO:0007669"/>
    <property type="project" value="TreeGrafter"/>
</dbReference>
<reference evidence="9 10" key="1">
    <citation type="submission" date="2015-08" db="EMBL/GenBank/DDBJ databases">
        <title>Emmonsia species relationships and genome sequence.</title>
        <authorList>
            <person name="Cuomo C.A."/>
            <person name="Schwartz I.S."/>
            <person name="Kenyon C."/>
            <person name="De Hoog G.S."/>
            <person name="Govender N.P."/>
            <person name="Botha A."/>
            <person name="Moreno L."/>
            <person name="De Vries M."/>
            <person name="Munoz J.F."/>
            <person name="Stielow J.B."/>
        </authorList>
    </citation>
    <scope>NUCLEOTIDE SEQUENCE [LARGE SCALE GENOMIC DNA]</scope>
    <source>
        <strain evidence="9 10">EI222</strain>
    </source>
</reference>